<organism evidence="2 3">
    <name type="scientific">Candidatus Nomurabacteria bacterium GW2011_GWB1_37_5</name>
    <dbReference type="NCBI Taxonomy" id="1618742"/>
    <lineage>
        <taxon>Bacteria</taxon>
        <taxon>Candidatus Nomuraibacteriota</taxon>
    </lineage>
</organism>
<sequence>MENEDNKNCCLEDNNKPRSKNIWWLIIAAFIVIGLAVLLKNYSGAASIIWNISDGGKWLLPLIGITALVDSINPCAFSILLLTIAFLLSIGRMRSSILKIGGIYIFGVF</sequence>
<evidence type="ECO:0008006" key="4">
    <source>
        <dbReference type="Google" id="ProtNLM"/>
    </source>
</evidence>
<comment type="caution">
    <text evidence="2">The sequence shown here is derived from an EMBL/GenBank/DDBJ whole genome shotgun (WGS) entry which is preliminary data.</text>
</comment>
<name>A0A0G0GZG6_9BACT</name>
<feature type="transmembrane region" description="Helical" evidence="1">
    <location>
        <begin position="59"/>
        <end position="90"/>
    </location>
</feature>
<gene>
    <name evidence="2" type="ORF">US50_C0015G0019</name>
</gene>
<keyword evidence="1" id="KW-1133">Transmembrane helix</keyword>
<evidence type="ECO:0000256" key="1">
    <source>
        <dbReference type="SAM" id="Phobius"/>
    </source>
</evidence>
<dbReference type="EMBL" id="LBTF01000015">
    <property type="protein sequence ID" value="KKQ35427.1"/>
    <property type="molecule type" value="Genomic_DNA"/>
</dbReference>
<dbReference type="AlphaFoldDB" id="A0A0G0GZG6"/>
<keyword evidence="1" id="KW-0472">Membrane</keyword>
<evidence type="ECO:0000313" key="3">
    <source>
        <dbReference type="Proteomes" id="UP000033876"/>
    </source>
</evidence>
<feature type="non-terminal residue" evidence="2">
    <location>
        <position position="109"/>
    </location>
</feature>
<dbReference type="Proteomes" id="UP000033876">
    <property type="component" value="Unassembled WGS sequence"/>
</dbReference>
<proteinExistence type="predicted"/>
<reference evidence="2 3" key="1">
    <citation type="journal article" date="2015" name="Nature">
        <title>rRNA introns, odd ribosomes, and small enigmatic genomes across a large radiation of phyla.</title>
        <authorList>
            <person name="Brown C.T."/>
            <person name="Hug L.A."/>
            <person name="Thomas B.C."/>
            <person name="Sharon I."/>
            <person name="Castelle C.J."/>
            <person name="Singh A."/>
            <person name="Wilkins M.J."/>
            <person name="Williams K.H."/>
            <person name="Banfield J.F."/>
        </authorList>
    </citation>
    <scope>NUCLEOTIDE SEQUENCE [LARGE SCALE GENOMIC DNA]</scope>
</reference>
<feature type="transmembrane region" description="Helical" evidence="1">
    <location>
        <begin position="21"/>
        <end position="39"/>
    </location>
</feature>
<keyword evidence="1" id="KW-0812">Transmembrane</keyword>
<protein>
    <recommendedName>
        <fullName evidence="4">Cytochrome C biogenesis protein transmembrane domain-containing protein</fullName>
    </recommendedName>
</protein>
<accession>A0A0G0GZG6</accession>
<evidence type="ECO:0000313" key="2">
    <source>
        <dbReference type="EMBL" id="KKQ35427.1"/>
    </source>
</evidence>